<evidence type="ECO:0000256" key="2">
    <source>
        <dbReference type="ARBA" id="ARBA00022692"/>
    </source>
</evidence>
<dbReference type="SUPFAM" id="SSF161084">
    <property type="entry name" value="MAPEG domain-like"/>
    <property type="match status" value="1"/>
</dbReference>
<gene>
    <name evidence="6" type="ORF">SAMN03080610_02308</name>
</gene>
<dbReference type="OrthoDB" id="7743618at2"/>
<keyword evidence="4 5" id="KW-0472">Membrane</keyword>
<name>A0A1G5NMJ5_AFIMA</name>
<reference evidence="6 7" key="1">
    <citation type="submission" date="2016-10" db="EMBL/GenBank/DDBJ databases">
        <authorList>
            <person name="de Groot N.N."/>
        </authorList>
    </citation>
    <scope>NUCLEOTIDE SEQUENCE [LARGE SCALE GENOMIC DNA]</scope>
    <source>
        <strain evidence="6 7">DSM 2698</strain>
    </source>
</reference>
<dbReference type="InterPro" id="IPR001129">
    <property type="entry name" value="Membr-assoc_MAPEG"/>
</dbReference>
<dbReference type="InterPro" id="IPR023352">
    <property type="entry name" value="MAPEG-like_dom_sf"/>
</dbReference>
<dbReference type="GO" id="GO:0016020">
    <property type="term" value="C:membrane"/>
    <property type="evidence" value="ECO:0007669"/>
    <property type="project" value="UniProtKB-SubCell"/>
</dbReference>
<dbReference type="AlphaFoldDB" id="A0A1G5NMJ5"/>
<comment type="subcellular location">
    <subcellularLocation>
        <location evidence="1">Membrane</location>
    </subcellularLocation>
</comment>
<evidence type="ECO:0000256" key="5">
    <source>
        <dbReference type="SAM" id="Phobius"/>
    </source>
</evidence>
<feature type="transmembrane region" description="Helical" evidence="5">
    <location>
        <begin position="95"/>
        <end position="112"/>
    </location>
</feature>
<feature type="transmembrane region" description="Helical" evidence="5">
    <location>
        <begin position="119"/>
        <end position="136"/>
    </location>
</feature>
<dbReference type="PANTHER" id="PTHR35371">
    <property type="entry name" value="INNER MEMBRANE PROTEIN"/>
    <property type="match status" value="1"/>
</dbReference>
<protein>
    <submittedName>
        <fullName evidence="6">Uncharacterized conserved protein, MAPEG superfamily</fullName>
    </submittedName>
</protein>
<evidence type="ECO:0000256" key="4">
    <source>
        <dbReference type="ARBA" id="ARBA00023136"/>
    </source>
</evidence>
<dbReference type="RefSeq" id="WP_092812896.1">
    <property type="nucleotide sequence ID" value="NZ_FMVW01000005.1"/>
</dbReference>
<dbReference type="Proteomes" id="UP000199347">
    <property type="component" value="Unassembled WGS sequence"/>
</dbReference>
<dbReference type="STRING" id="1120955.SAMN03080610_02308"/>
<evidence type="ECO:0000256" key="1">
    <source>
        <dbReference type="ARBA" id="ARBA00004370"/>
    </source>
</evidence>
<dbReference type="Pfam" id="PF01124">
    <property type="entry name" value="MAPEG"/>
    <property type="match status" value="1"/>
</dbReference>
<evidence type="ECO:0000313" key="6">
    <source>
        <dbReference type="EMBL" id="SCZ38633.1"/>
    </source>
</evidence>
<sequence>MEAAAAGLSMEMTLLGWSVILLIVHIIVQSGAATRETGLAYNASPRDEGNKAWGVMAGRSSRALKNFLETYPAFVAMALALAATDKTGGLGEIGAHVWFWARIVYLPLYLFGIPYIRSIVWMISVGGILLMLWALFF</sequence>
<dbReference type="Gene3D" id="1.20.120.550">
    <property type="entry name" value="Membrane associated eicosanoid/glutathione metabolism-like domain"/>
    <property type="match status" value="1"/>
</dbReference>
<evidence type="ECO:0000256" key="3">
    <source>
        <dbReference type="ARBA" id="ARBA00022989"/>
    </source>
</evidence>
<organism evidence="6 7">
    <name type="scientific">Afifella marina DSM 2698</name>
    <dbReference type="NCBI Taxonomy" id="1120955"/>
    <lineage>
        <taxon>Bacteria</taxon>
        <taxon>Pseudomonadati</taxon>
        <taxon>Pseudomonadota</taxon>
        <taxon>Alphaproteobacteria</taxon>
        <taxon>Hyphomicrobiales</taxon>
        <taxon>Afifellaceae</taxon>
        <taxon>Afifella</taxon>
    </lineage>
</organism>
<feature type="transmembrane region" description="Helical" evidence="5">
    <location>
        <begin position="66"/>
        <end position="83"/>
    </location>
</feature>
<dbReference type="EMBL" id="FMVW01000005">
    <property type="protein sequence ID" value="SCZ38633.1"/>
    <property type="molecule type" value="Genomic_DNA"/>
</dbReference>
<feature type="transmembrane region" description="Helical" evidence="5">
    <location>
        <begin position="6"/>
        <end position="28"/>
    </location>
</feature>
<keyword evidence="7" id="KW-1185">Reference proteome</keyword>
<proteinExistence type="predicted"/>
<keyword evidence="2 5" id="KW-0812">Transmembrane</keyword>
<keyword evidence="3 5" id="KW-1133">Transmembrane helix</keyword>
<dbReference type="PANTHER" id="PTHR35371:SF1">
    <property type="entry name" value="BLR7753 PROTEIN"/>
    <property type="match status" value="1"/>
</dbReference>
<evidence type="ECO:0000313" key="7">
    <source>
        <dbReference type="Proteomes" id="UP000199347"/>
    </source>
</evidence>
<accession>A0A1G5NMJ5</accession>